<gene>
    <name evidence="1" type="ORF">ASPCAL02677</name>
</gene>
<dbReference type="PANTHER" id="PTHR38115">
    <property type="entry name" value="LIPOCALIN-LIKE DOMAIN-CONTAINING PROTEIN"/>
    <property type="match status" value="1"/>
</dbReference>
<accession>A0A0U5HFW8</accession>
<dbReference type="AlphaFoldDB" id="A0A0U5HFW8"/>
<dbReference type="OMA" id="LNGNWIM"/>
<keyword evidence="2" id="KW-1185">Reference proteome</keyword>
<dbReference type="PANTHER" id="PTHR38115:SF1">
    <property type="entry name" value="LIPOCALIN-LIKE DOMAIN-CONTAINING PROTEIN"/>
    <property type="match status" value="1"/>
</dbReference>
<dbReference type="OrthoDB" id="425354at2759"/>
<proteinExistence type="predicted"/>
<evidence type="ECO:0000313" key="1">
    <source>
        <dbReference type="EMBL" id="CEN60236.1"/>
    </source>
</evidence>
<reference evidence="2" key="1">
    <citation type="journal article" date="2016" name="Genome Announc.">
        <title>Draft genome sequences of fungus Aspergillus calidoustus.</title>
        <authorList>
            <person name="Horn F."/>
            <person name="Linde J."/>
            <person name="Mattern D.J."/>
            <person name="Walther G."/>
            <person name="Guthke R."/>
            <person name="Scherlach K."/>
            <person name="Martin K."/>
            <person name="Brakhage A.A."/>
            <person name="Petzke L."/>
            <person name="Valiante V."/>
        </authorList>
    </citation>
    <scope>NUCLEOTIDE SEQUENCE [LARGE SCALE GENOMIC DNA]</scope>
    <source>
        <strain evidence="2">SF006504</strain>
    </source>
</reference>
<evidence type="ECO:0000313" key="2">
    <source>
        <dbReference type="Proteomes" id="UP000054771"/>
    </source>
</evidence>
<sequence>MAVPPEITIANLAGQFIPDKALSDDADGFLSLQGVPWLLRKAIGLANPKLTIAQSTNEKGVAVIDLSVVGIGGRTVTEQRILDWEPVPSTNPLYGKTITRSRLYTTPLPKEPNQNDENYAYLNAQISRDGSPSSWIEDEDGQHLHCVITNEEAGWTIDQVWGFEEINGERYHTRRSVLVKGDAVERGRIVYNYVP</sequence>
<organism evidence="1 2">
    <name type="scientific">Aspergillus calidoustus</name>
    <dbReference type="NCBI Taxonomy" id="454130"/>
    <lineage>
        <taxon>Eukaryota</taxon>
        <taxon>Fungi</taxon>
        <taxon>Dikarya</taxon>
        <taxon>Ascomycota</taxon>
        <taxon>Pezizomycotina</taxon>
        <taxon>Eurotiomycetes</taxon>
        <taxon>Eurotiomycetidae</taxon>
        <taxon>Eurotiales</taxon>
        <taxon>Aspergillaceae</taxon>
        <taxon>Aspergillus</taxon>
        <taxon>Aspergillus subgen. Nidulantes</taxon>
    </lineage>
</organism>
<protein>
    <submittedName>
        <fullName evidence="1">Uncharacterized protein</fullName>
    </submittedName>
</protein>
<name>A0A0U5HFW8_ASPCI</name>
<dbReference type="EMBL" id="CDMC01000002">
    <property type="protein sequence ID" value="CEN60236.1"/>
    <property type="molecule type" value="Genomic_DNA"/>
</dbReference>
<dbReference type="InterPro" id="IPR053037">
    <property type="entry name" value="Pericyclase_pydY-like"/>
</dbReference>
<dbReference type="Proteomes" id="UP000054771">
    <property type="component" value="Unassembled WGS sequence"/>
</dbReference>